<dbReference type="PIRSF" id="PIRSF000126">
    <property type="entry name" value="11-beta-HSD1"/>
    <property type="match status" value="1"/>
</dbReference>
<evidence type="ECO:0000256" key="3">
    <source>
        <dbReference type="RuleBase" id="RU000363"/>
    </source>
</evidence>
<dbReference type="PRINTS" id="PR00080">
    <property type="entry name" value="SDRFAMILY"/>
</dbReference>
<dbReference type="PANTHER" id="PTHR44196">
    <property type="entry name" value="DEHYDROGENASE/REDUCTASE SDR FAMILY MEMBER 7B"/>
    <property type="match status" value="1"/>
</dbReference>
<keyword evidence="6" id="KW-1185">Reference proteome</keyword>
<proteinExistence type="inferred from homology"/>
<protein>
    <submittedName>
        <fullName evidence="5">SDR family oxidoreductase</fullName>
    </submittedName>
</protein>
<dbReference type="EMBL" id="WVIC01000032">
    <property type="protein sequence ID" value="NCJ07772.1"/>
    <property type="molecule type" value="Genomic_DNA"/>
</dbReference>
<dbReference type="AlphaFoldDB" id="A0A8K2A1K2"/>
<evidence type="ECO:0000313" key="6">
    <source>
        <dbReference type="Proteomes" id="UP000607397"/>
    </source>
</evidence>
<dbReference type="CDD" id="cd05233">
    <property type="entry name" value="SDR_c"/>
    <property type="match status" value="1"/>
</dbReference>
<dbReference type="PANTHER" id="PTHR44196:SF1">
    <property type="entry name" value="DEHYDROGENASE_REDUCTASE SDR FAMILY MEMBER 7B"/>
    <property type="match status" value="1"/>
</dbReference>
<dbReference type="Proteomes" id="UP000607397">
    <property type="component" value="Unassembled WGS sequence"/>
</dbReference>
<comment type="similarity">
    <text evidence="1 3">Belongs to the short-chain dehydrogenases/reductases (SDR) family.</text>
</comment>
<dbReference type="Gene3D" id="3.40.50.720">
    <property type="entry name" value="NAD(P)-binding Rossmann-like Domain"/>
    <property type="match status" value="1"/>
</dbReference>
<dbReference type="PRINTS" id="PR00081">
    <property type="entry name" value="GDHRDH"/>
</dbReference>
<reference evidence="5" key="1">
    <citation type="submission" date="2019-12" db="EMBL/GenBank/DDBJ databases">
        <title>High-Quality draft genome sequences of three cyanobacteria isolated from the limestone walls of the Old Cathedral of Coimbra.</title>
        <authorList>
            <person name="Tiago I."/>
            <person name="Soares F."/>
            <person name="Portugal A."/>
        </authorList>
    </citation>
    <scope>NUCLEOTIDE SEQUENCE [LARGE SCALE GENOMIC DNA]</scope>
    <source>
        <strain evidence="5">C</strain>
    </source>
</reference>
<dbReference type="InterPro" id="IPR020904">
    <property type="entry name" value="Sc_DH/Rdtase_CS"/>
</dbReference>
<organism evidence="5 6">
    <name type="scientific">Petrachloros mirabilis ULC683</name>
    <dbReference type="NCBI Taxonomy" id="2781853"/>
    <lineage>
        <taxon>Bacteria</taxon>
        <taxon>Bacillati</taxon>
        <taxon>Cyanobacteriota</taxon>
        <taxon>Cyanophyceae</taxon>
        <taxon>Synechococcales</taxon>
        <taxon>Petrachlorosaceae</taxon>
        <taxon>Petrachloros</taxon>
        <taxon>Petrachloros mirabilis</taxon>
    </lineage>
</organism>
<dbReference type="GO" id="GO:0016616">
    <property type="term" value="F:oxidoreductase activity, acting on the CH-OH group of donors, NAD or NADP as acceptor"/>
    <property type="evidence" value="ECO:0007669"/>
    <property type="project" value="UniProtKB-ARBA"/>
</dbReference>
<dbReference type="SUPFAM" id="SSF51735">
    <property type="entry name" value="NAD(P)-binding Rossmann-fold domains"/>
    <property type="match status" value="1"/>
</dbReference>
<keyword evidence="2" id="KW-0560">Oxidoreductase</keyword>
<accession>A0A8K2A1K2</accession>
<evidence type="ECO:0000256" key="2">
    <source>
        <dbReference type="ARBA" id="ARBA00023002"/>
    </source>
</evidence>
<comment type="caution">
    <text evidence="5">The sequence shown here is derived from an EMBL/GenBank/DDBJ whole genome shotgun (WGS) entry which is preliminary data.</text>
</comment>
<evidence type="ECO:0000259" key="4">
    <source>
        <dbReference type="SMART" id="SM00822"/>
    </source>
</evidence>
<dbReference type="FunFam" id="3.40.50.720:FF:000047">
    <property type="entry name" value="NADP-dependent L-serine/L-allo-threonine dehydrogenase"/>
    <property type="match status" value="1"/>
</dbReference>
<gene>
    <name evidence="5" type="ORF">GS597_14890</name>
</gene>
<sequence length="241" mass="25623">MTSQLHQCALVTGATRGIGRATALALAQIGLKVVLVGRSQADLEAAQQDIEAQGGRAESVQLDLAAVDAIADKFQHLDETLGPIDLLINNAGMGYTAPLLETPLTDWQAVLNLNLTSPFQCIQGVLPGMKTRQFGTIINVSSVAGRQAFSQWGAYCASKFGLMALTQTLAQEVRADGIRVMALCPGSVNTSLWDSDTVQADFDRSAMLTPEIVAQTLVQMVQMPPTAVIEELVLMPHGGTF</sequence>
<dbReference type="RefSeq" id="WP_161826244.1">
    <property type="nucleotide sequence ID" value="NZ_WVIC01000032.1"/>
</dbReference>
<dbReference type="InterPro" id="IPR057326">
    <property type="entry name" value="KR_dom"/>
</dbReference>
<dbReference type="PROSITE" id="PS00061">
    <property type="entry name" value="ADH_SHORT"/>
    <property type="match status" value="1"/>
</dbReference>
<evidence type="ECO:0000256" key="1">
    <source>
        <dbReference type="ARBA" id="ARBA00006484"/>
    </source>
</evidence>
<evidence type="ECO:0000313" key="5">
    <source>
        <dbReference type="EMBL" id="NCJ07772.1"/>
    </source>
</evidence>
<dbReference type="SMART" id="SM00822">
    <property type="entry name" value="PKS_KR"/>
    <property type="match status" value="1"/>
</dbReference>
<dbReference type="InterPro" id="IPR002347">
    <property type="entry name" value="SDR_fam"/>
</dbReference>
<dbReference type="NCBIfam" id="NF005672">
    <property type="entry name" value="PRK07454.1"/>
    <property type="match status" value="1"/>
</dbReference>
<name>A0A8K2A1K2_9CYAN</name>
<feature type="domain" description="Ketoreductase" evidence="4">
    <location>
        <begin position="7"/>
        <end position="196"/>
    </location>
</feature>
<dbReference type="GO" id="GO:0016020">
    <property type="term" value="C:membrane"/>
    <property type="evidence" value="ECO:0007669"/>
    <property type="project" value="TreeGrafter"/>
</dbReference>
<dbReference type="Pfam" id="PF00106">
    <property type="entry name" value="adh_short"/>
    <property type="match status" value="1"/>
</dbReference>
<dbReference type="InterPro" id="IPR036291">
    <property type="entry name" value="NAD(P)-bd_dom_sf"/>
</dbReference>